<evidence type="ECO:0000313" key="5">
    <source>
        <dbReference type="Proteomes" id="UP001310387"/>
    </source>
</evidence>
<proteinExistence type="predicted"/>
<keyword evidence="1" id="KW-0378">Hydrolase</keyword>
<dbReference type="Proteomes" id="UP001310387">
    <property type="component" value="Unassembled WGS sequence"/>
</dbReference>
<reference evidence="4" key="2">
    <citation type="submission" date="2024-02" db="EMBL/GenBank/DDBJ databases">
        <authorList>
            <person name="Prathaban M."/>
            <person name="Mythili R."/>
            <person name="Sharmila Devi N."/>
            <person name="Sobanaa M."/>
            <person name="Prathiviraj R."/>
            <person name="Selvin J."/>
        </authorList>
    </citation>
    <scope>NUCLEOTIDE SEQUENCE</scope>
    <source>
        <strain evidence="4">MP1014</strain>
    </source>
</reference>
<feature type="transmembrane region" description="Helical" evidence="3">
    <location>
        <begin position="20"/>
        <end position="38"/>
    </location>
</feature>
<dbReference type="RefSeq" id="WP_332901854.1">
    <property type="nucleotide sequence ID" value="NZ_JBAGLP010000117.1"/>
</dbReference>
<reference evidence="4" key="1">
    <citation type="journal article" date="2024" name="Antonie Van Leeuwenhoek">
        <title>Isoptericola haloaureus sp. nov., a dimorphic actinobacterium isolated from mangrove sediments of southeast India, implicating biosaline agricultural significance through nitrogen fixation and salt tolerance genes.</title>
        <authorList>
            <person name="Prathaban M."/>
            <person name="Prathiviraj R."/>
            <person name="Ravichandran M."/>
            <person name="Natarajan S.D."/>
            <person name="Sobanaa M."/>
            <person name="Hari Krishna Kumar S."/>
            <person name="Chandrasekar V."/>
            <person name="Selvin J."/>
        </authorList>
    </citation>
    <scope>NUCLEOTIDE SEQUENCE</scope>
    <source>
        <strain evidence="4">MP1014</strain>
    </source>
</reference>
<gene>
    <name evidence="4" type="ORF">V5O49_08570</name>
</gene>
<sequence length="254" mass="26377">MTRTHRTAAGRAVRPVRRVAVASVVALVVSTLAGVLLVTGDDTATVGADVPRADATTVTTPPASSAPDTPSATPKPAQQDGADRAQDRSGLDLPEVPVASAALTEAAPAPPPDRLVVHGLLETPVRPVGVDPDGTMELPESGDVAGWYRFGPAPGDPQGATVLASHVDTQDGVGQFARLTEASAGDDITVTDADGTRHRYTVTDVTRYSKEAVPLDQFFDRSGERRLVLVTCGGRWDAEAGHYEDNLVVTAVAT</sequence>
<dbReference type="SUPFAM" id="SSF63817">
    <property type="entry name" value="Sortase"/>
    <property type="match status" value="1"/>
</dbReference>
<keyword evidence="3" id="KW-1133">Transmembrane helix</keyword>
<organism evidence="4 5">
    <name type="scientific">Isoptericola haloaureus</name>
    <dbReference type="NCBI Taxonomy" id="1542902"/>
    <lineage>
        <taxon>Bacteria</taxon>
        <taxon>Bacillati</taxon>
        <taxon>Actinomycetota</taxon>
        <taxon>Actinomycetes</taxon>
        <taxon>Micrococcales</taxon>
        <taxon>Promicromonosporaceae</taxon>
        <taxon>Isoptericola</taxon>
    </lineage>
</organism>
<dbReference type="Pfam" id="PF04203">
    <property type="entry name" value="Sortase"/>
    <property type="match status" value="1"/>
</dbReference>
<evidence type="ECO:0000256" key="2">
    <source>
        <dbReference type="SAM" id="MobiDB-lite"/>
    </source>
</evidence>
<keyword evidence="5" id="KW-1185">Reference proteome</keyword>
<evidence type="ECO:0000256" key="1">
    <source>
        <dbReference type="ARBA" id="ARBA00022801"/>
    </source>
</evidence>
<accession>A0ABU7Z6P7</accession>
<dbReference type="InterPro" id="IPR005754">
    <property type="entry name" value="Sortase"/>
</dbReference>
<dbReference type="InterPro" id="IPR023365">
    <property type="entry name" value="Sortase_dom-sf"/>
</dbReference>
<name>A0ABU7Z6P7_9MICO</name>
<comment type="caution">
    <text evidence="4">The sequence shown here is derived from an EMBL/GenBank/DDBJ whole genome shotgun (WGS) entry which is preliminary data.</text>
</comment>
<keyword evidence="3" id="KW-0472">Membrane</keyword>
<dbReference type="InterPro" id="IPR042001">
    <property type="entry name" value="Sortase_F"/>
</dbReference>
<dbReference type="Gene3D" id="2.40.260.10">
    <property type="entry name" value="Sortase"/>
    <property type="match status" value="1"/>
</dbReference>
<dbReference type="EMBL" id="JBAGLP010000117">
    <property type="protein sequence ID" value="MEG3615174.1"/>
    <property type="molecule type" value="Genomic_DNA"/>
</dbReference>
<protein>
    <submittedName>
        <fullName evidence="4">Sortase</fullName>
    </submittedName>
</protein>
<dbReference type="CDD" id="cd05829">
    <property type="entry name" value="Sortase_F"/>
    <property type="match status" value="1"/>
</dbReference>
<feature type="region of interest" description="Disordered" evidence="2">
    <location>
        <begin position="52"/>
        <end position="89"/>
    </location>
</feature>
<keyword evidence="3" id="KW-0812">Transmembrane</keyword>
<evidence type="ECO:0000256" key="3">
    <source>
        <dbReference type="SAM" id="Phobius"/>
    </source>
</evidence>
<feature type="compositionally biased region" description="Low complexity" evidence="2">
    <location>
        <begin position="52"/>
        <end position="74"/>
    </location>
</feature>
<evidence type="ECO:0000313" key="4">
    <source>
        <dbReference type="EMBL" id="MEG3615174.1"/>
    </source>
</evidence>